<dbReference type="InterPro" id="IPR011990">
    <property type="entry name" value="TPR-like_helical_dom_sf"/>
</dbReference>
<organism evidence="8 9">
    <name type="scientific">Culex pipiens pipiens</name>
    <name type="common">Northern house mosquito</name>
    <dbReference type="NCBI Taxonomy" id="38569"/>
    <lineage>
        <taxon>Eukaryota</taxon>
        <taxon>Metazoa</taxon>
        <taxon>Ecdysozoa</taxon>
        <taxon>Arthropoda</taxon>
        <taxon>Hexapoda</taxon>
        <taxon>Insecta</taxon>
        <taxon>Pterygota</taxon>
        <taxon>Neoptera</taxon>
        <taxon>Endopterygota</taxon>
        <taxon>Diptera</taxon>
        <taxon>Nematocera</taxon>
        <taxon>Culicoidea</taxon>
        <taxon>Culicidae</taxon>
        <taxon>Culicinae</taxon>
        <taxon>Culicini</taxon>
        <taxon>Culex</taxon>
        <taxon>Culex</taxon>
    </lineage>
</organism>
<accession>A0ABD1CNI6</accession>
<dbReference type="Gene3D" id="1.10.260.100">
    <property type="match status" value="1"/>
</dbReference>
<keyword evidence="3" id="KW-0802">TPR repeat</keyword>
<dbReference type="Gene3D" id="6.10.250.3420">
    <property type="match status" value="1"/>
</dbReference>
<dbReference type="Gene3D" id="1.25.40.10">
    <property type="entry name" value="Tetratricopeptide repeat domain"/>
    <property type="match status" value="1"/>
</dbReference>
<dbReference type="PANTHER" id="PTHR45883">
    <property type="entry name" value="HSC70-INTERACTING PROTEIN"/>
    <property type="match status" value="1"/>
</dbReference>
<dbReference type="SMART" id="SM00028">
    <property type="entry name" value="TPR"/>
    <property type="match status" value="3"/>
</dbReference>
<keyword evidence="2" id="KW-0677">Repeat</keyword>
<dbReference type="Pfam" id="PF13181">
    <property type="entry name" value="TPR_8"/>
    <property type="match status" value="1"/>
</dbReference>
<reference evidence="8 9" key="1">
    <citation type="submission" date="2024-05" db="EMBL/GenBank/DDBJ databases">
        <title>Culex pipiens pipiens assembly and annotation.</title>
        <authorList>
            <person name="Alout H."/>
            <person name="Durand T."/>
        </authorList>
    </citation>
    <scope>NUCLEOTIDE SEQUENCE [LARGE SCALE GENOMIC DNA]</scope>
    <source>
        <strain evidence="8">HA-2024</strain>
        <tissue evidence="8">Whole body</tissue>
    </source>
</reference>
<dbReference type="CDD" id="cd14438">
    <property type="entry name" value="Hip_N"/>
    <property type="match status" value="1"/>
</dbReference>
<evidence type="ECO:0000259" key="7">
    <source>
        <dbReference type="SMART" id="SM00727"/>
    </source>
</evidence>
<evidence type="ECO:0000256" key="4">
    <source>
        <dbReference type="ARBA" id="ARBA00037033"/>
    </source>
</evidence>
<dbReference type="InterPro" id="IPR034649">
    <property type="entry name" value="Hip_N"/>
</dbReference>
<dbReference type="Pfam" id="PF17830">
    <property type="entry name" value="STI1-HOP_DP"/>
    <property type="match status" value="1"/>
</dbReference>
<sequence length="428" mass="45767">METNGHVHQKLIAVAPVETPNKKKSKMACPIDPAELAKLKIFVNLCSTQPELLNLPQLDFFKAFVEKLGGKVPEGTPSFAGAHKAGPKEGEEAKKAAPEPEAEKKDDSEPESDVELDNEGCVEPDNEPEQPMGDAEKEPSEEELDQANDLRSKAAAAYSEQNYEESVKLFTEAIQINSRSALYYAKRGQAYLKLVKPNACIRDCNRALDINPDSATAYKFRGRANRLLGKWEEAAKDLRQACKLDFDEEADEWLKEVTPNAKKIEQHKLKQERRRQEKELRERQERVRRAQEANRKAAEESARAGGDGDDDFLGGVGGGAEDILNAFKDPEVAAALQDIMSNPANIGKYQNNPKVMNLVTKIAGQAGGGGGFPGFGGGFPGAGAGGFPGGFPGAGAGGFPGAGAGGFPGFGGGPPSSGGPKNTTDDLD</sequence>
<feature type="region of interest" description="Disordered" evidence="6">
    <location>
        <begin position="72"/>
        <end position="148"/>
    </location>
</feature>
<evidence type="ECO:0000313" key="9">
    <source>
        <dbReference type="Proteomes" id="UP001562425"/>
    </source>
</evidence>
<dbReference type="Pfam" id="PF18253">
    <property type="entry name" value="HipN"/>
    <property type="match status" value="1"/>
</dbReference>
<dbReference type="SMART" id="SM00727">
    <property type="entry name" value="STI1"/>
    <property type="match status" value="1"/>
</dbReference>
<name>A0ABD1CNI6_CULPP</name>
<evidence type="ECO:0000256" key="1">
    <source>
        <dbReference type="ARBA" id="ARBA00009015"/>
    </source>
</evidence>
<keyword evidence="9" id="KW-1185">Reference proteome</keyword>
<comment type="function">
    <text evidence="4">One HIP oligomer binds the ATPase domains of at least two HSC70 molecules dependent on activation of the HSC70 ATPase by HSP40. Stabilizes the ADP state of HSC70 that has a high affinity for substrate protein. Through its own chaperone activity, it may contribute to the interaction of HSC70 with various target proteins.</text>
</comment>
<protein>
    <recommendedName>
        <fullName evidence="7">STI1 domain-containing protein</fullName>
    </recommendedName>
</protein>
<comment type="similarity">
    <text evidence="1">Belongs to the FAM10 family.</text>
</comment>
<evidence type="ECO:0000256" key="6">
    <source>
        <dbReference type="SAM" id="MobiDB-lite"/>
    </source>
</evidence>
<dbReference type="InterPro" id="IPR041243">
    <property type="entry name" value="STI1/HOP_DP"/>
</dbReference>
<feature type="region of interest" description="Disordered" evidence="6">
    <location>
        <begin position="394"/>
        <end position="428"/>
    </location>
</feature>
<dbReference type="GO" id="GO:0005634">
    <property type="term" value="C:nucleus"/>
    <property type="evidence" value="ECO:0007669"/>
    <property type="project" value="UniProtKB-ARBA"/>
</dbReference>
<dbReference type="FunFam" id="6.10.250.3420:FF:000001">
    <property type="entry name" value="Hsc70-interacting protein-like protein"/>
    <property type="match status" value="1"/>
</dbReference>
<feature type="domain" description="STI1" evidence="7">
    <location>
        <begin position="320"/>
        <end position="359"/>
    </location>
</feature>
<dbReference type="PANTHER" id="PTHR45883:SF2">
    <property type="entry name" value="HSC70-INTERACTING PROTEIN"/>
    <property type="match status" value="1"/>
</dbReference>
<proteinExistence type="inferred from homology"/>
<gene>
    <name evidence="8" type="ORF">pipiens_004090</name>
</gene>
<dbReference type="InterPro" id="IPR019734">
    <property type="entry name" value="TPR_rpt"/>
</dbReference>
<dbReference type="EMBL" id="JBEHCU010010604">
    <property type="protein sequence ID" value="KAL1377974.1"/>
    <property type="molecule type" value="Genomic_DNA"/>
</dbReference>
<evidence type="ECO:0000256" key="2">
    <source>
        <dbReference type="ARBA" id="ARBA00022737"/>
    </source>
</evidence>
<feature type="compositionally biased region" description="Basic and acidic residues" evidence="6">
    <location>
        <begin position="86"/>
        <end position="107"/>
    </location>
</feature>
<evidence type="ECO:0000256" key="5">
    <source>
        <dbReference type="ARBA" id="ARBA00064040"/>
    </source>
</evidence>
<evidence type="ECO:0000256" key="3">
    <source>
        <dbReference type="ARBA" id="ARBA00022803"/>
    </source>
</evidence>
<comment type="caution">
    <text evidence="8">The sequence shown here is derived from an EMBL/GenBank/DDBJ whole genome shotgun (WGS) entry which is preliminary data.</text>
</comment>
<dbReference type="Proteomes" id="UP001562425">
    <property type="component" value="Unassembled WGS sequence"/>
</dbReference>
<feature type="region of interest" description="Disordered" evidence="6">
    <location>
        <begin position="264"/>
        <end position="314"/>
    </location>
</feature>
<evidence type="ECO:0000313" key="8">
    <source>
        <dbReference type="EMBL" id="KAL1377974.1"/>
    </source>
</evidence>
<dbReference type="SUPFAM" id="SSF48452">
    <property type="entry name" value="TPR-like"/>
    <property type="match status" value="1"/>
</dbReference>
<feature type="compositionally biased region" description="Acidic residues" evidence="6">
    <location>
        <begin position="108"/>
        <end position="128"/>
    </location>
</feature>
<comment type="subunit">
    <text evidence="5">Homotetramer. Interacts with Hsc70 as well as DNAJ homologs and Hsp90.</text>
</comment>
<dbReference type="FunFam" id="1.25.40.10:FF:000112">
    <property type="entry name" value="FAM10 family protein"/>
    <property type="match status" value="1"/>
</dbReference>
<dbReference type="InterPro" id="IPR006636">
    <property type="entry name" value="STI1_HS-bd"/>
</dbReference>
<dbReference type="AlphaFoldDB" id="A0ABD1CNI6"/>
<dbReference type="GO" id="GO:1902494">
    <property type="term" value="C:catalytic complex"/>
    <property type="evidence" value="ECO:0007669"/>
    <property type="project" value="UniProtKB-ARBA"/>
</dbReference>
<feature type="compositionally biased region" description="Basic and acidic residues" evidence="6">
    <location>
        <begin position="264"/>
        <end position="302"/>
    </location>
</feature>
<feature type="compositionally biased region" description="Gly residues" evidence="6">
    <location>
        <begin position="394"/>
        <end position="416"/>
    </location>
</feature>